<name>A0A8J4A897_9ACTN</name>
<keyword evidence="3" id="KW-1185">Reference proteome</keyword>
<dbReference type="AlphaFoldDB" id="A0A8J4A897"/>
<dbReference type="InterPro" id="IPR011051">
    <property type="entry name" value="RmlC_Cupin_sf"/>
</dbReference>
<dbReference type="InterPro" id="IPR013096">
    <property type="entry name" value="Cupin_2"/>
</dbReference>
<organism evidence="2 3">
    <name type="scientific">Actinocatenispora comari</name>
    <dbReference type="NCBI Taxonomy" id="2807577"/>
    <lineage>
        <taxon>Bacteria</taxon>
        <taxon>Bacillati</taxon>
        <taxon>Actinomycetota</taxon>
        <taxon>Actinomycetes</taxon>
        <taxon>Micromonosporales</taxon>
        <taxon>Micromonosporaceae</taxon>
        <taxon>Actinocatenispora</taxon>
    </lineage>
</organism>
<dbReference type="RefSeq" id="WP_207123655.1">
    <property type="nucleotide sequence ID" value="NZ_BOPO01000017.1"/>
</dbReference>
<dbReference type="Proteomes" id="UP000614996">
    <property type="component" value="Unassembled WGS sequence"/>
</dbReference>
<evidence type="ECO:0000313" key="2">
    <source>
        <dbReference type="EMBL" id="GIL26055.1"/>
    </source>
</evidence>
<dbReference type="Pfam" id="PF07883">
    <property type="entry name" value="Cupin_2"/>
    <property type="match status" value="1"/>
</dbReference>
<reference evidence="3" key="1">
    <citation type="journal article" date="2021" name="Int. J. Syst. Evol. Microbiol.">
        <title>Actinocatenispora comari sp. nov., an endophytic actinomycete isolated from aerial parts of Comarum salesowianum.</title>
        <authorList>
            <person name="Oyunbileg N."/>
            <person name="Iizaka Y."/>
            <person name="Hamada M."/>
            <person name="Davaapurev B.O."/>
            <person name="Fukumoto A."/>
            <person name="Tsetseg B."/>
            <person name="Kato F."/>
            <person name="Tamura T."/>
            <person name="Batkhuu J."/>
            <person name="Anzai Y."/>
        </authorList>
    </citation>
    <scope>NUCLEOTIDE SEQUENCE [LARGE SCALE GENOMIC DNA]</scope>
    <source>
        <strain evidence="3">NUM-2625</strain>
    </source>
</reference>
<comment type="caution">
    <text evidence="2">The sequence shown here is derived from an EMBL/GenBank/DDBJ whole genome shotgun (WGS) entry which is preliminary data.</text>
</comment>
<proteinExistence type="predicted"/>
<sequence length="119" mass="12814">MDHDQQHSPAPVTRTVLIDQPLPAPLPVQRVEVRRIVIAPDTAGGLHVHNGPVFGSIESGSAVYQIDGAPETVLTPGDTFYEPAGVRIARFDALGDGVTFLAYFPLTAGQRAELEFPER</sequence>
<dbReference type="EMBL" id="BOPO01000017">
    <property type="protein sequence ID" value="GIL26055.1"/>
    <property type="molecule type" value="Genomic_DNA"/>
</dbReference>
<protein>
    <recommendedName>
        <fullName evidence="1">Cupin type-2 domain-containing protein</fullName>
    </recommendedName>
</protein>
<gene>
    <name evidence="2" type="ORF">NUM_13090</name>
</gene>
<feature type="domain" description="Cupin type-2" evidence="1">
    <location>
        <begin position="36"/>
        <end position="87"/>
    </location>
</feature>
<dbReference type="InterPro" id="IPR014710">
    <property type="entry name" value="RmlC-like_jellyroll"/>
</dbReference>
<dbReference type="SUPFAM" id="SSF51182">
    <property type="entry name" value="RmlC-like cupins"/>
    <property type="match status" value="1"/>
</dbReference>
<evidence type="ECO:0000313" key="3">
    <source>
        <dbReference type="Proteomes" id="UP000614996"/>
    </source>
</evidence>
<accession>A0A8J4A897</accession>
<dbReference type="Gene3D" id="2.60.120.10">
    <property type="entry name" value="Jelly Rolls"/>
    <property type="match status" value="1"/>
</dbReference>
<evidence type="ECO:0000259" key="1">
    <source>
        <dbReference type="Pfam" id="PF07883"/>
    </source>
</evidence>